<organism evidence="2">
    <name type="scientific">Gracilinema caldarium</name>
    <dbReference type="NCBI Taxonomy" id="215591"/>
    <lineage>
        <taxon>Bacteria</taxon>
        <taxon>Pseudomonadati</taxon>
        <taxon>Spirochaetota</taxon>
        <taxon>Spirochaetia</taxon>
        <taxon>Spirochaetales</taxon>
        <taxon>Breznakiellaceae</taxon>
        <taxon>Gracilinema</taxon>
    </lineage>
</organism>
<sequence length="297" mass="32373">MRPISELSPAEAKGIKYILMDIDDTLTRRGKLLAPSYTALWKLQSAGLVVIPVTGRPAGWCDLIARQWPVDGVIGENGALVFWEEANGQPDAFPVLKQRFHPQSVRNSDPRLQAIQDAVLHIDERLRLAKDQFSRLFDIAIDFAEEEPVLPLDTAVMVAEQAVAMGARAKVSSIHVNIWMGTYDKLAMAELFLQERYGWDPVRDRHQVLFVGDSPNDEPMFAAFPVTCAVANIHKYLHLIEHLPSYISSRDCGDGFAEIADALLAAAGSPGAPVASAQPQAQTGTAHKGTAQSGPVG</sequence>
<dbReference type="EMBL" id="DSVL01000373">
    <property type="protein sequence ID" value="HFH30256.1"/>
    <property type="molecule type" value="Genomic_DNA"/>
</dbReference>
<comment type="caution">
    <text evidence="2">The sequence shown here is derived from an EMBL/GenBank/DDBJ whole genome shotgun (WGS) entry which is preliminary data.</text>
</comment>
<name>A0A7C3EB56_9SPIR</name>
<dbReference type="GO" id="GO:0005829">
    <property type="term" value="C:cytosol"/>
    <property type="evidence" value="ECO:0007669"/>
    <property type="project" value="TreeGrafter"/>
</dbReference>
<reference evidence="2" key="1">
    <citation type="journal article" date="2020" name="mSystems">
        <title>Genome- and Community-Level Interaction Insights into Carbon Utilization and Element Cycling Functions of Hydrothermarchaeota in Hydrothermal Sediment.</title>
        <authorList>
            <person name="Zhou Z."/>
            <person name="Liu Y."/>
            <person name="Xu W."/>
            <person name="Pan J."/>
            <person name="Luo Z.H."/>
            <person name="Li M."/>
        </authorList>
    </citation>
    <scope>NUCLEOTIDE SEQUENCE [LARGE SCALE GENOMIC DNA]</scope>
    <source>
        <strain evidence="2">SpSt-503</strain>
    </source>
</reference>
<evidence type="ECO:0000256" key="1">
    <source>
        <dbReference type="SAM" id="MobiDB-lite"/>
    </source>
</evidence>
<dbReference type="PANTHER" id="PTHR10000">
    <property type="entry name" value="PHOSPHOSERINE PHOSPHATASE"/>
    <property type="match status" value="1"/>
</dbReference>
<dbReference type="Pfam" id="PF08282">
    <property type="entry name" value="Hydrolase_3"/>
    <property type="match status" value="1"/>
</dbReference>
<dbReference type="AlphaFoldDB" id="A0A7C3EB56"/>
<dbReference type="SUPFAM" id="SSF56784">
    <property type="entry name" value="HAD-like"/>
    <property type="match status" value="1"/>
</dbReference>
<protein>
    <submittedName>
        <fullName evidence="2">HAD family phosphatase</fullName>
    </submittedName>
</protein>
<dbReference type="InterPro" id="IPR036412">
    <property type="entry name" value="HAD-like_sf"/>
</dbReference>
<dbReference type="NCBIfam" id="TIGR01484">
    <property type="entry name" value="HAD-SF-IIB"/>
    <property type="match status" value="1"/>
</dbReference>
<dbReference type="GO" id="GO:0016791">
    <property type="term" value="F:phosphatase activity"/>
    <property type="evidence" value="ECO:0007669"/>
    <property type="project" value="TreeGrafter"/>
</dbReference>
<evidence type="ECO:0000313" key="2">
    <source>
        <dbReference type="EMBL" id="HFH30256.1"/>
    </source>
</evidence>
<feature type="region of interest" description="Disordered" evidence="1">
    <location>
        <begin position="274"/>
        <end position="297"/>
    </location>
</feature>
<accession>A0A7C3EB56</accession>
<dbReference type="Gene3D" id="3.40.50.1000">
    <property type="entry name" value="HAD superfamily/HAD-like"/>
    <property type="match status" value="2"/>
</dbReference>
<dbReference type="InterPro" id="IPR006379">
    <property type="entry name" value="HAD-SF_hydro_IIB"/>
</dbReference>
<dbReference type="PANTHER" id="PTHR10000:SF8">
    <property type="entry name" value="HAD SUPERFAMILY HYDROLASE-LIKE, TYPE 3"/>
    <property type="match status" value="1"/>
</dbReference>
<gene>
    <name evidence="2" type="ORF">ENS59_12250</name>
</gene>
<proteinExistence type="predicted"/>
<dbReference type="GO" id="GO:0000287">
    <property type="term" value="F:magnesium ion binding"/>
    <property type="evidence" value="ECO:0007669"/>
    <property type="project" value="TreeGrafter"/>
</dbReference>
<dbReference type="InterPro" id="IPR023214">
    <property type="entry name" value="HAD_sf"/>
</dbReference>